<feature type="chain" id="PRO_5036315826" description="DUF4440 domain-containing protein" evidence="1">
    <location>
        <begin position="26"/>
        <end position="156"/>
    </location>
</feature>
<gene>
    <name evidence="2" type="ORF">CRN84_17205</name>
    <name evidence="3" type="ORF">NCTC12282_04781</name>
</gene>
<reference evidence="2" key="2">
    <citation type="submission" date="2017-09" db="EMBL/GenBank/DDBJ databases">
        <title>FDA dAtabase for Regulatory Grade micrObial Sequences (FDA-ARGOS): Supporting development and validation of Infectious Disease Dx tests.</title>
        <authorList>
            <person name="Minogue T."/>
            <person name="Wolcott M."/>
            <person name="Wasieloski L."/>
            <person name="Aguilar W."/>
            <person name="Moore D."/>
            <person name="Tallon L.J."/>
            <person name="Sadzewicz L."/>
            <person name="Ott S."/>
            <person name="Zhao X."/>
            <person name="Nagaraj S."/>
            <person name="Vavikolanu K."/>
            <person name="Aluvathingal J."/>
            <person name="Nadendla S."/>
            <person name="Sichtig H."/>
        </authorList>
    </citation>
    <scope>NUCLEOTIDE SEQUENCE</scope>
    <source>
        <strain evidence="2">FDAARGOS_387</strain>
    </source>
</reference>
<evidence type="ECO:0000256" key="1">
    <source>
        <dbReference type="SAM" id="SignalP"/>
    </source>
</evidence>
<sequence length="156" mass="18038">MIKKIITTLVIALSLSVISMTHTQAINITPSSAYQFEKHGDFQVFWQDLRRAVVQNDRDGVSKMLNYPFSDYEHSPMIFQNQAEFIAQYDELFNAKMIKLIETNHYRQGEAEQEDMTDAASPEGYIIEHENSDDGYNLVIEKVDGIYKLVRIAFYS</sequence>
<evidence type="ECO:0000313" key="2">
    <source>
        <dbReference type="EMBL" id="PHI30951.1"/>
    </source>
</evidence>
<dbReference type="AlphaFoldDB" id="A0A2C6DQ66"/>
<proteinExistence type="predicted"/>
<keyword evidence="1" id="KW-0732">Signal</keyword>
<organism evidence="2 4">
    <name type="scientific">Budvicia aquatica</name>
    <dbReference type="NCBI Taxonomy" id="82979"/>
    <lineage>
        <taxon>Bacteria</taxon>
        <taxon>Pseudomonadati</taxon>
        <taxon>Pseudomonadota</taxon>
        <taxon>Gammaproteobacteria</taxon>
        <taxon>Enterobacterales</taxon>
        <taxon>Budviciaceae</taxon>
        <taxon>Budvicia</taxon>
    </lineage>
</organism>
<name>A0A2C6DQ66_9GAMM</name>
<evidence type="ECO:0008006" key="6">
    <source>
        <dbReference type="Google" id="ProtNLM"/>
    </source>
</evidence>
<reference evidence="4" key="1">
    <citation type="submission" date="2017-09" db="EMBL/GenBank/DDBJ databases">
        <title>FDA dAtabase for Regulatory Grade micrObial Sequences (FDA-ARGOS): Supporting development and validation of Infectious Disease Dx tests.</title>
        <authorList>
            <person name="Minogue T."/>
            <person name="Wolcott M."/>
            <person name="Wasieloski L."/>
            <person name="Aguilar W."/>
            <person name="Moore D."/>
            <person name="Tallon L."/>
            <person name="Sadzewicz L."/>
            <person name="Ott S."/>
            <person name="Zhao X."/>
            <person name="Nagaraj S."/>
            <person name="Vavikolanu K."/>
            <person name="Aluvathingal J."/>
            <person name="Nadendla S."/>
            <person name="Sichtig H."/>
        </authorList>
    </citation>
    <scope>NUCLEOTIDE SEQUENCE [LARGE SCALE GENOMIC DNA]</scope>
    <source>
        <strain evidence="4">FDAARGOS_387</strain>
    </source>
</reference>
<dbReference type="EMBL" id="CAADJA010000002">
    <property type="protein sequence ID" value="VFS50977.1"/>
    <property type="molecule type" value="Genomic_DNA"/>
</dbReference>
<evidence type="ECO:0000313" key="3">
    <source>
        <dbReference type="EMBL" id="VFS50977.1"/>
    </source>
</evidence>
<dbReference type="OrthoDB" id="6637780at2"/>
<dbReference type="EMBL" id="PDDX01000001">
    <property type="protein sequence ID" value="PHI30951.1"/>
    <property type="molecule type" value="Genomic_DNA"/>
</dbReference>
<feature type="signal peptide" evidence="1">
    <location>
        <begin position="1"/>
        <end position="25"/>
    </location>
</feature>
<evidence type="ECO:0000313" key="4">
    <source>
        <dbReference type="Proteomes" id="UP000224974"/>
    </source>
</evidence>
<dbReference type="RefSeq" id="WP_029096174.1">
    <property type="nucleotide sequence ID" value="NZ_BRLG01000021.1"/>
</dbReference>
<protein>
    <recommendedName>
        <fullName evidence="6">DUF4440 domain-containing protein</fullName>
    </recommendedName>
</protein>
<dbReference type="STRING" id="1111728.GCA_000427805_04998"/>
<accession>A0A2C6DQ66</accession>
<dbReference type="Proteomes" id="UP000373449">
    <property type="component" value="Unassembled WGS sequence"/>
</dbReference>
<evidence type="ECO:0000313" key="5">
    <source>
        <dbReference type="Proteomes" id="UP000373449"/>
    </source>
</evidence>
<dbReference type="Proteomes" id="UP000224974">
    <property type="component" value="Unassembled WGS sequence"/>
</dbReference>
<reference evidence="3 5" key="3">
    <citation type="submission" date="2019-03" db="EMBL/GenBank/DDBJ databases">
        <authorList>
            <consortium name="Pathogen Informatics"/>
        </authorList>
    </citation>
    <scope>NUCLEOTIDE SEQUENCE [LARGE SCALE GENOMIC DNA]</scope>
    <source>
        <strain evidence="3 5">NCTC12282</strain>
    </source>
</reference>
<keyword evidence="4" id="KW-1185">Reference proteome</keyword>